<evidence type="ECO:0000313" key="2">
    <source>
        <dbReference type="EMBL" id="VDO31005.1"/>
    </source>
</evidence>
<reference evidence="2 3" key="2">
    <citation type="submission" date="2018-11" db="EMBL/GenBank/DDBJ databases">
        <authorList>
            <consortium name="Pathogen Informatics"/>
        </authorList>
    </citation>
    <scope>NUCLEOTIDE SEQUENCE [LARGE SCALE GENOMIC DNA]</scope>
    <source>
        <strain evidence="2 3">MHpl1</strain>
    </source>
</reference>
<proteinExistence type="predicted"/>
<dbReference type="AlphaFoldDB" id="A0A0N4W9X3"/>
<protein>
    <submittedName>
        <fullName evidence="2 4">Uncharacterized protein</fullName>
    </submittedName>
</protein>
<keyword evidence="3" id="KW-1185">Reference proteome</keyword>
<feature type="region of interest" description="Disordered" evidence="1">
    <location>
        <begin position="71"/>
        <end position="98"/>
    </location>
</feature>
<sequence>MLRNPLVRSATSPSRRLLFHGASDSAVIDDEDEMPSIMSRPESFSSLSSLRLTAGMENPLVKNQIPTIQQFDENGRVREDTDGGFENDEGESSHRYIF</sequence>
<gene>
    <name evidence="2" type="ORF">HPLM_LOCUS7127</name>
</gene>
<evidence type="ECO:0000313" key="4">
    <source>
        <dbReference type="WBParaSite" id="HPLM_0000713501-mRNA-1"/>
    </source>
</evidence>
<reference evidence="4" key="1">
    <citation type="submission" date="2017-02" db="UniProtKB">
        <authorList>
            <consortium name="WormBaseParasite"/>
        </authorList>
    </citation>
    <scope>IDENTIFICATION</scope>
</reference>
<name>A0A0N4W9X3_HAEPC</name>
<organism evidence="4">
    <name type="scientific">Haemonchus placei</name>
    <name type="common">Barber's pole worm</name>
    <dbReference type="NCBI Taxonomy" id="6290"/>
    <lineage>
        <taxon>Eukaryota</taxon>
        <taxon>Metazoa</taxon>
        <taxon>Ecdysozoa</taxon>
        <taxon>Nematoda</taxon>
        <taxon>Chromadorea</taxon>
        <taxon>Rhabditida</taxon>
        <taxon>Rhabditina</taxon>
        <taxon>Rhabditomorpha</taxon>
        <taxon>Strongyloidea</taxon>
        <taxon>Trichostrongylidae</taxon>
        <taxon>Haemonchus</taxon>
    </lineage>
</organism>
<dbReference type="WBParaSite" id="HPLM_0000713501-mRNA-1">
    <property type="protein sequence ID" value="HPLM_0000713501-mRNA-1"/>
    <property type="gene ID" value="HPLM_0000713501"/>
</dbReference>
<evidence type="ECO:0000256" key="1">
    <source>
        <dbReference type="SAM" id="MobiDB-lite"/>
    </source>
</evidence>
<dbReference type="EMBL" id="UZAF01016605">
    <property type="protein sequence ID" value="VDO31005.1"/>
    <property type="molecule type" value="Genomic_DNA"/>
</dbReference>
<dbReference type="Proteomes" id="UP000268014">
    <property type="component" value="Unassembled WGS sequence"/>
</dbReference>
<evidence type="ECO:0000313" key="3">
    <source>
        <dbReference type="Proteomes" id="UP000268014"/>
    </source>
</evidence>
<accession>A0A0N4W9X3</accession>